<dbReference type="PROSITE" id="PS51128">
    <property type="entry name" value="ZF_DKSA_2"/>
    <property type="match status" value="1"/>
</dbReference>
<keyword evidence="2" id="KW-0863">Zinc-finger</keyword>
<evidence type="ECO:0000256" key="3">
    <source>
        <dbReference type="ARBA" id="ARBA00022833"/>
    </source>
</evidence>
<keyword evidence="8" id="KW-1185">Reference proteome</keyword>
<dbReference type="HOGENOM" id="CLU_043144_3_3_6"/>
<dbReference type="EMBL" id="CP000961">
    <property type="protein sequence ID" value="ACA88151.1"/>
    <property type="molecule type" value="Genomic_DNA"/>
</dbReference>
<feature type="coiled-coil region" evidence="5">
    <location>
        <begin position="20"/>
        <end position="47"/>
    </location>
</feature>
<gene>
    <name evidence="7" type="ordered locus">Swoo_3893</name>
</gene>
<dbReference type="eggNOG" id="COG1734">
    <property type="taxonomic scope" value="Bacteria"/>
</dbReference>
<reference evidence="7 8" key="1">
    <citation type="submission" date="2008-02" db="EMBL/GenBank/DDBJ databases">
        <title>Complete sequence of Shewanella woodyi ATCC 51908.</title>
        <authorList>
            <consortium name="US DOE Joint Genome Institute"/>
            <person name="Copeland A."/>
            <person name="Lucas S."/>
            <person name="Lapidus A."/>
            <person name="Glavina del Rio T."/>
            <person name="Dalin E."/>
            <person name="Tice H."/>
            <person name="Bruce D."/>
            <person name="Goodwin L."/>
            <person name="Pitluck S."/>
            <person name="Sims D."/>
            <person name="Brettin T."/>
            <person name="Detter J.C."/>
            <person name="Han C."/>
            <person name="Kuske C.R."/>
            <person name="Schmutz J."/>
            <person name="Larimer F."/>
            <person name="Land M."/>
            <person name="Hauser L."/>
            <person name="Kyrpides N."/>
            <person name="Lykidis A."/>
            <person name="Zhao J.-S."/>
            <person name="Richardson P."/>
        </authorList>
    </citation>
    <scope>NUCLEOTIDE SEQUENCE [LARGE SCALE GENOMIC DNA]</scope>
    <source>
        <strain evidence="8">ATCC 51908 / MS32</strain>
    </source>
</reference>
<organism evidence="7 8">
    <name type="scientific">Shewanella woodyi (strain ATCC 51908 / MS32)</name>
    <dbReference type="NCBI Taxonomy" id="392500"/>
    <lineage>
        <taxon>Bacteria</taxon>
        <taxon>Pseudomonadati</taxon>
        <taxon>Pseudomonadota</taxon>
        <taxon>Gammaproteobacteria</taxon>
        <taxon>Alteromonadales</taxon>
        <taxon>Shewanellaceae</taxon>
        <taxon>Shewanella</taxon>
    </lineage>
</organism>
<dbReference type="GO" id="GO:0008270">
    <property type="term" value="F:zinc ion binding"/>
    <property type="evidence" value="ECO:0007669"/>
    <property type="project" value="UniProtKB-KW"/>
</dbReference>
<name>B1KFH6_SHEWM</name>
<dbReference type="STRING" id="392500.Swoo_3893"/>
<accession>B1KFH6</accession>
<evidence type="ECO:0000259" key="6">
    <source>
        <dbReference type="Pfam" id="PF01258"/>
    </source>
</evidence>
<dbReference type="PANTHER" id="PTHR33823">
    <property type="entry name" value="RNA POLYMERASE-BINDING TRANSCRIPTION FACTOR DKSA-RELATED"/>
    <property type="match status" value="1"/>
</dbReference>
<evidence type="ECO:0000256" key="4">
    <source>
        <dbReference type="PROSITE-ProRule" id="PRU00510"/>
    </source>
</evidence>
<keyword evidence="5" id="KW-0175">Coiled coil</keyword>
<feature type="zinc finger region" description="dksA C4-type" evidence="4">
    <location>
        <begin position="100"/>
        <end position="124"/>
    </location>
</feature>
<dbReference type="AlphaFoldDB" id="B1KFH6"/>
<feature type="domain" description="Zinc finger DksA/TraR C4-type" evidence="6">
    <location>
        <begin position="97"/>
        <end position="129"/>
    </location>
</feature>
<dbReference type="SUPFAM" id="SSF57716">
    <property type="entry name" value="Glucocorticoid receptor-like (DNA-binding domain)"/>
    <property type="match status" value="1"/>
</dbReference>
<dbReference type="Pfam" id="PF01258">
    <property type="entry name" value="zf-dskA_traR"/>
    <property type="match status" value="1"/>
</dbReference>
<dbReference type="Gene3D" id="1.20.120.910">
    <property type="entry name" value="DksA, coiled-coil domain"/>
    <property type="match status" value="1"/>
</dbReference>
<dbReference type="Proteomes" id="UP000002168">
    <property type="component" value="Chromosome"/>
</dbReference>
<dbReference type="InterPro" id="IPR000962">
    <property type="entry name" value="Znf_DskA_TraR"/>
</dbReference>
<proteinExistence type="predicted"/>
<protein>
    <submittedName>
        <fullName evidence="7">Transcriptional regulator, TraR/DksA family</fullName>
    </submittedName>
</protein>
<keyword evidence="3" id="KW-0862">Zinc</keyword>
<evidence type="ECO:0000313" key="7">
    <source>
        <dbReference type="EMBL" id="ACA88151.1"/>
    </source>
</evidence>
<evidence type="ECO:0000313" key="8">
    <source>
        <dbReference type="Proteomes" id="UP000002168"/>
    </source>
</evidence>
<keyword evidence="1" id="KW-0479">Metal-binding</keyword>
<sequence length="131" mass="14706">MRVTHPNLRQNALKQAPLSSDERAQLLTKLKQELNELEQQLELAHSRGAPVILDQQAVGRVSRIDAIQQQEMAQASEVLMQQHIVRIKQIFLDTDEYGFCLECGEPIGLGRLTIHPTAEMCIGCQSEAENC</sequence>
<evidence type="ECO:0000256" key="2">
    <source>
        <dbReference type="ARBA" id="ARBA00022771"/>
    </source>
</evidence>
<dbReference type="KEGG" id="swd:Swoo_3893"/>
<dbReference type="PANTHER" id="PTHR33823:SF2">
    <property type="entry name" value="RNA POLYMERASE-BINDING TRANSCRIPTION FACTOR DKSA"/>
    <property type="match status" value="1"/>
</dbReference>
<evidence type="ECO:0000256" key="1">
    <source>
        <dbReference type="ARBA" id="ARBA00022723"/>
    </source>
</evidence>
<evidence type="ECO:0000256" key="5">
    <source>
        <dbReference type="SAM" id="Coils"/>
    </source>
</evidence>